<dbReference type="Proteomes" id="UP000183940">
    <property type="component" value="Unassembled WGS sequence"/>
</dbReference>
<dbReference type="EMBL" id="MLAW01000002">
    <property type="protein sequence ID" value="OJJ27381.1"/>
    <property type="molecule type" value="Genomic_DNA"/>
</dbReference>
<feature type="compositionally biased region" description="Basic and acidic residues" evidence="1">
    <location>
        <begin position="272"/>
        <end position="298"/>
    </location>
</feature>
<evidence type="ECO:0000256" key="1">
    <source>
        <dbReference type="SAM" id="MobiDB-lite"/>
    </source>
</evidence>
<name>A0A1L9QXF7_9CYAN</name>
<protein>
    <submittedName>
        <fullName evidence="2">Uncharacterized protein</fullName>
    </submittedName>
</protein>
<comment type="caution">
    <text evidence="2">The sequence shown here is derived from an EMBL/GenBank/DDBJ whole genome shotgun (WGS) entry which is preliminary data.</text>
</comment>
<evidence type="ECO:0000313" key="3">
    <source>
        <dbReference type="Proteomes" id="UP000183940"/>
    </source>
</evidence>
<feature type="region of interest" description="Disordered" evidence="1">
    <location>
        <begin position="229"/>
        <end position="254"/>
    </location>
</feature>
<gene>
    <name evidence="2" type="ORF">BI308_02575</name>
</gene>
<dbReference type="AlphaFoldDB" id="A0A1L9QXF7"/>
<reference evidence="2" key="1">
    <citation type="submission" date="2016-10" db="EMBL/GenBank/DDBJ databases">
        <title>CRISPR-Cas defence system in Roseofilum reptotaenium: evidence of a bacteriophage-cyanobacterium arms race in the coral black band disease.</title>
        <authorList>
            <person name="Buerger P."/>
            <person name="Wood-Charlson E.M."/>
            <person name="Weynberg K.D."/>
            <person name="Willis B."/>
            <person name="Van Oppen M.J."/>
        </authorList>
    </citation>
    <scope>NUCLEOTIDE SEQUENCE [LARGE SCALE GENOMIC DNA]</scope>
    <source>
        <strain evidence="2">AO1-A</strain>
    </source>
</reference>
<feature type="compositionally biased region" description="Polar residues" evidence="1">
    <location>
        <begin position="303"/>
        <end position="312"/>
    </location>
</feature>
<proteinExistence type="predicted"/>
<sequence length="312" mass="35730">MPTNVVPRVKTGVINVRLMKPPRLSSETWYTKRLFQQAARKSGEPIPTSVKLFNFQDYCEEQMKLAFNLQDDEATMKELGKRAILEAHLARQEGAIARKSLDAIIEWLGMAYKEKMHLLRANFNIPGIADELGIPGALSISAWDNIIGDEKDKEFEKFLEISDIPIKTKEVDRSKPDLASSLLLLRKMSSIIQHAHTVSLDYKNIEENIDKYLKDFDTKANRGASATRELLKKQGKKVKGDEADTNDKDPERLNNLEKWVEYAEEGYVGDDPSFKEDRRISSRQEKEPFGRTYPERPKIVIKKNSNTDTDNK</sequence>
<accession>A0A1L9QXF7</accession>
<organism evidence="2 3">
    <name type="scientific">Roseofilum reptotaenium AO1-A</name>
    <dbReference type="NCBI Taxonomy" id="1925591"/>
    <lineage>
        <taxon>Bacteria</taxon>
        <taxon>Bacillati</taxon>
        <taxon>Cyanobacteriota</taxon>
        <taxon>Cyanophyceae</taxon>
        <taxon>Desertifilales</taxon>
        <taxon>Desertifilaceae</taxon>
        <taxon>Roseofilum</taxon>
    </lineage>
</organism>
<feature type="region of interest" description="Disordered" evidence="1">
    <location>
        <begin position="269"/>
        <end position="312"/>
    </location>
</feature>
<keyword evidence="3" id="KW-1185">Reference proteome</keyword>
<feature type="compositionally biased region" description="Basic and acidic residues" evidence="1">
    <location>
        <begin position="238"/>
        <end position="254"/>
    </location>
</feature>
<evidence type="ECO:0000313" key="2">
    <source>
        <dbReference type="EMBL" id="OJJ27381.1"/>
    </source>
</evidence>